<organism evidence="1 2">
    <name type="scientific">Moniliophthora roreri</name>
    <name type="common">Frosty pod rot fungus</name>
    <name type="synonym">Monilia roreri</name>
    <dbReference type="NCBI Taxonomy" id="221103"/>
    <lineage>
        <taxon>Eukaryota</taxon>
        <taxon>Fungi</taxon>
        <taxon>Dikarya</taxon>
        <taxon>Basidiomycota</taxon>
        <taxon>Agaricomycotina</taxon>
        <taxon>Agaricomycetes</taxon>
        <taxon>Agaricomycetidae</taxon>
        <taxon>Agaricales</taxon>
        <taxon>Marasmiineae</taxon>
        <taxon>Marasmiaceae</taxon>
        <taxon>Moniliophthora</taxon>
    </lineage>
</organism>
<evidence type="ECO:0000313" key="1">
    <source>
        <dbReference type="EMBL" id="KTB39412.1"/>
    </source>
</evidence>
<dbReference type="EMBL" id="LATX01001679">
    <property type="protein sequence ID" value="KTB39412.1"/>
    <property type="molecule type" value="Genomic_DNA"/>
</dbReference>
<protein>
    <submittedName>
        <fullName evidence="1">Uncharacterized protein</fullName>
    </submittedName>
</protein>
<evidence type="ECO:0000313" key="2">
    <source>
        <dbReference type="Proteomes" id="UP000054988"/>
    </source>
</evidence>
<proteinExistence type="predicted"/>
<name>A0A0W0FSZ2_MONRR</name>
<sequence>MFEVVEGRPKVNLSDQSIYKHMGMLEHTLLRFRNSATLDPLTTSKDPIPITYK</sequence>
<dbReference type="Proteomes" id="UP000054988">
    <property type="component" value="Unassembled WGS sequence"/>
</dbReference>
<reference evidence="1 2" key="1">
    <citation type="submission" date="2015-12" db="EMBL/GenBank/DDBJ databases">
        <title>Draft genome sequence of Moniliophthora roreri, the causal agent of frosty pod rot of cacao.</title>
        <authorList>
            <person name="Aime M.C."/>
            <person name="Diaz-Valderrama J.R."/>
            <person name="Kijpornyongpan T."/>
            <person name="Phillips-Mora W."/>
        </authorList>
    </citation>
    <scope>NUCLEOTIDE SEQUENCE [LARGE SCALE GENOMIC DNA]</scope>
    <source>
        <strain evidence="1 2">MCA 2952</strain>
    </source>
</reference>
<comment type="caution">
    <text evidence="1">The sequence shown here is derived from an EMBL/GenBank/DDBJ whole genome shotgun (WGS) entry which is preliminary data.</text>
</comment>
<accession>A0A0W0FSZ2</accession>
<dbReference type="AlphaFoldDB" id="A0A0W0FSZ2"/>
<gene>
    <name evidence="1" type="ORF">WG66_8013</name>
</gene>